<evidence type="ECO:0000256" key="9">
    <source>
        <dbReference type="ARBA" id="ARBA00023098"/>
    </source>
</evidence>
<keyword evidence="15" id="KW-1185">Reference proteome</keyword>
<accession>A0A4R2GLW9</accession>
<dbReference type="EMBL" id="SLWL01000015">
    <property type="protein sequence ID" value="TCO10157.1"/>
    <property type="molecule type" value="Genomic_DNA"/>
</dbReference>
<dbReference type="NCBIfam" id="NF003509">
    <property type="entry name" value="PRK05174.1"/>
    <property type="match status" value="1"/>
</dbReference>
<evidence type="ECO:0000256" key="11">
    <source>
        <dbReference type="ARBA" id="ARBA00023235"/>
    </source>
</evidence>
<dbReference type="GO" id="GO:0016853">
    <property type="term" value="F:isomerase activity"/>
    <property type="evidence" value="ECO:0007669"/>
    <property type="project" value="UniProtKB-KW"/>
</dbReference>
<evidence type="ECO:0000313" key="15">
    <source>
        <dbReference type="Proteomes" id="UP000294881"/>
    </source>
</evidence>
<comment type="subunit">
    <text evidence="5">Homodimer.</text>
</comment>
<dbReference type="UniPathway" id="UPA00094"/>
<dbReference type="Gene3D" id="3.10.129.10">
    <property type="entry name" value="Hotdog Thioesterase"/>
    <property type="match status" value="1"/>
</dbReference>
<dbReference type="Proteomes" id="UP000294881">
    <property type="component" value="Unassembled WGS sequence"/>
</dbReference>
<keyword evidence="8" id="KW-0276">Fatty acid metabolism</keyword>
<dbReference type="EC" id="4.2.1.59" evidence="13"/>
<evidence type="ECO:0000256" key="7">
    <source>
        <dbReference type="ARBA" id="ARBA00022516"/>
    </source>
</evidence>
<comment type="subcellular location">
    <subcellularLocation>
        <location evidence="2">Cytoplasm</location>
    </subcellularLocation>
</comment>
<dbReference type="InterPro" id="IPR013114">
    <property type="entry name" value="FabA_FabZ"/>
</dbReference>
<keyword evidence="9" id="KW-0443">Lipid metabolism</keyword>
<organism evidence="14 15">
    <name type="scientific">Camelimonas lactis</name>
    <dbReference type="NCBI Taxonomy" id="659006"/>
    <lineage>
        <taxon>Bacteria</taxon>
        <taxon>Pseudomonadati</taxon>
        <taxon>Pseudomonadota</taxon>
        <taxon>Alphaproteobacteria</taxon>
        <taxon>Hyphomicrobiales</taxon>
        <taxon>Chelatococcaceae</taxon>
        <taxon>Camelimonas</taxon>
    </lineage>
</organism>
<dbReference type="Pfam" id="PF07977">
    <property type="entry name" value="FabA"/>
    <property type="match status" value="1"/>
</dbReference>
<name>A0A4R2GLW9_9HYPH</name>
<keyword evidence="12" id="KW-0456">Lyase</keyword>
<evidence type="ECO:0000256" key="6">
    <source>
        <dbReference type="ARBA" id="ARBA00022490"/>
    </source>
</evidence>
<gene>
    <name evidence="14" type="ORF">EV666_11530</name>
</gene>
<evidence type="ECO:0000256" key="2">
    <source>
        <dbReference type="ARBA" id="ARBA00004496"/>
    </source>
</evidence>
<keyword evidence="7" id="KW-0444">Lipid biosynthesis</keyword>
<dbReference type="GO" id="GO:0005737">
    <property type="term" value="C:cytoplasm"/>
    <property type="evidence" value="ECO:0007669"/>
    <property type="project" value="UniProtKB-SubCell"/>
</dbReference>
<reference evidence="14 15" key="1">
    <citation type="submission" date="2019-03" db="EMBL/GenBank/DDBJ databases">
        <title>Genomic Encyclopedia of Type Strains, Phase IV (KMG-IV): sequencing the most valuable type-strain genomes for metagenomic binning, comparative biology and taxonomic classification.</title>
        <authorList>
            <person name="Goeker M."/>
        </authorList>
    </citation>
    <scope>NUCLEOTIDE SEQUENCE [LARGE SCALE GENOMIC DNA]</scope>
    <source>
        <strain evidence="14 15">DSM 22958</strain>
    </source>
</reference>
<evidence type="ECO:0000256" key="5">
    <source>
        <dbReference type="ARBA" id="ARBA00011738"/>
    </source>
</evidence>
<evidence type="ECO:0000256" key="12">
    <source>
        <dbReference type="ARBA" id="ARBA00023239"/>
    </source>
</evidence>
<dbReference type="PANTHER" id="PTHR30272">
    <property type="entry name" value="3-HYDROXYACYL-[ACYL-CARRIER-PROTEIN] DEHYDRATASE"/>
    <property type="match status" value="1"/>
</dbReference>
<dbReference type="GO" id="GO:0019171">
    <property type="term" value="F:(3R)-hydroxyacyl-[acyl-carrier-protein] dehydratase activity"/>
    <property type="evidence" value="ECO:0007669"/>
    <property type="project" value="UniProtKB-UniRule"/>
</dbReference>
<dbReference type="GO" id="GO:0006633">
    <property type="term" value="P:fatty acid biosynthetic process"/>
    <property type="evidence" value="ECO:0007669"/>
    <property type="project" value="UniProtKB-UniRule"/>
</dbReference>
<dbReference type="NCBIfam" id="TIGR01749">
    <property type="entry name" value="fabA"/>
    <property type="match status" value="1"/>
</dbReference>
<dbReference type="OrthoDB" id="9786735at2"/>
<dbReference type="SUPFAM" id="SSF54637">
    <property type="entry name" value="Thioesterase/thiol ester dehydrase-isomerase"/>
    <property type="match status" value="1"/>
</dbReference>
<evidence type="ECO:0000256" key="3">
    <source>
        <dbReference type="ARBA" id="ARBA00005194"/>
    </source>
</evidence>
<evidence type="ECO:0000313" key="14">
    <source>
        <dbReference type="EMBL" id="TCO10157.1"/>
    </source>
</evidence>
<proteinExistence type="inferred from homology"/>
<dbReference type="InterPro" id="IPR029069">
    <property type="entry name" value="HotDog_dom_sf"/>
</dbReference>
<comment type="pathway">
    <text evidence="3">Lipid metabolism; fatty acid biosynthesis.</text>
</comment>
<dbReference type="CDD" id="cd01287">
    <property type="entry name" value="FabA"/>
    <property type="match status" value="1"/>
</dbReference>
<dbReference type="PANTHER" id="PTHR30272:SF8">
    <property type="entry name" value="3-HYDROXYDECANOYL-[ACYL-CARRIER-PROTEIN] DEHYDRATASE"/>
    <property type="match status" value="1"/>
</dbReference>
<comment type="similarity">
    <text evidence="4">Belongs to the thioester dehydratase family. FabA subfamily.</text>
</comment>
<dbReference type="AlphaFoldDB" id="A0A4R2GLW9"/>
<comment type="caution">
    <text evidence="14">The sequence shown here is derived from an EMBL/GenBank/DDBJ whole genome shotgun (WGS) entry which is preliminary data.</text>
</comment>
<evidence type="ECO:0000256" key="13">
    <source>
        <dbReference type="NCBIfam" id="TIGR01749"/>
    </source>
</evidence>
<evidence type="ECO:0000256" key="4">
    <source>
        <dbReference type="ARBA" id="ARBA00006714"/>
    </source>
</evidence>
<evidence type="ECO:0000256" key="8">
    <source>
        <dbReference type="ARBA" id="ARBA00022832"/>
    </source>
</evidence>
<keyword evidence="6" id="KW-0963">Cytoplasm</keyword>
<evidence type="ECO:0000256" key="1">
    <source>
        <dbReference type="ARBA" id="ARBA00001055"/>
    </source>
</evidence>
<dbReference type="RefSeq" id="WP_132009818.1">
    <property type="nucleotide sequence ID" value="NZ_JBHUNN010000002.1"/>
</dbReference>
<dbReference type="InterPro" id="IPR010083">
    <property type="entry name" value="FabA"/>
</dbReference>
<sequence length="174" mass="19174">MTDTAHSATRQSSFTYEELLACGRGELFGPGNAQLPLPPMLMVHRITDISETGGDFDKGYVRAEYDVSPDDWYFPCHFQGNPIMPGCLGLDGMWQITGFFLGWLGEPGRGMALSTGEVKFKGMVRPGVKLLEYGIDFKRVMRGRLVLGTADGWLKADGEKIYEAKDLRVGLSTA</sequence>
<keyword evidence="11" id="KW-0413">Isomerase</keyword>
<protein>
    <recommendedName>
        <fullName evidence="13">3-hydroxyacyl-[acyl-carrier-protein] dehydratase FabA</fullName>
        <ecNumber evidence="13">4.2.1.59</ecNumber>
    </recommendedName>
</protein>
<comment type="catalytic activity">
    <reaction evidence="1">
        <text>a (3R)-hydroxyacyl-[ACP] = a (2E)-enoyl-[ACP] + H2O</text>
        <dbReference type="Rhea" id="RHEA:13097"/>
        <dbReference type="Rhea" id="RHEA-COMP:9925"/>
        <dbReference type="Rhea" id="RHEA-COMP:9945"/>
        <dbReference type="ChEBI" id="CHEBI:15377"/>
        <dbReference type="ChEBI" id="CHEBI:78784"/>
        <dbReference type="ChEBI" id="CHEBI:78827"/>
        <dbReference type="EC" id="4.2.1.59"/>
    </reaction>
</comment>
<evidence type="ECO:0000256" key="10">
    <source>
        <dbReference type="ARBA" id="ARBA00023160"/>
    </source>
</evidence>
<keyword evidence="10" id="KW-0275">Fatty acid biosynthesis</keyword>